<dbReference type="InterPro" id="IPR000435">
    <property type="entry name" value="Tektins"/>
</dbReference>
<comment type="similarity">
    <text evidence="2">Belongs to the tektin family.</text>
</comment>
<keyword evidence="3" id="KW-0963">Cytoplasm</keyword>
<dbReference type="GO" id="GO:0060271">
    <property type="term" value="P:cilium assembly"/>
    <property type="evidence" value="ECO:0007669"/>
    <property type="project" value="TreeGrafter"/>
</dbReference>
<dbReference type="Pfam" id="PF03148">
    <property type="entry name" value="Tektin"/>
    <property type="match status" value="2"/>
</dbReference>
<dbReference type="PANTHER" id="PTHR19960:SF7">
    <property type="entry name" value="TEKTIN"/>
    <property type="match status" value="1"/>
</dbReference>
<sequence length="891" mass="101300">MAQMHSLRDWYQANENIMGDAANQRFDSNATKFAARRTVNETDNQTKWDKYLNDCRLDDRLVQIEQWRCELERVLGNADAEINLLARMKDDCDAALAAKAIPESCCAECIGLRGGRLEIDVVKDVVYDELCNEEKLIERVKETLAKRSQEAFTMIMSLKDAKRKVSEDLEGKHHALDINRQALGFHTGSSGLSYIQFELINGGKKIGDCCYWKCDNKKITSFLTENQVKVNSESAICQKTKTQLQIERNYLERTKNELSYEKISFENELQSCKLESVKIRVKQESRILDLENAKKKLTDLVSDLENELNTLKREKSDVFILVIPYRVDRSYMQSSDGSSQISATINAPENNYAKYATHALVNGKLHIFGGTSDYKKIARLDDCTFNELTVRLNEERRNGQAALSIENGEKALICFGFTGNISKTCEIFDGSTTVSTFAADWSHRNGGLGLYKNQPASVGCYFEEHQKAETLSASGWIALPNHPKRISRHSLVGLENESMLLIGGADYGNGGFAARRTVNETDNQTKWDKYLNDCRLDDRLVQIEQWRCELERVLGNADAEINLLARMKDDCDAALAAKAIPESCCAECIGLRGGRLEIDVVKDVVYDELCNEEKLIERVKETLAKRSQEAFTMIMSLKDAKRKVSEDLEGKHHALDINRQALGFHTGSSGLSYIQDLGRVPQGNSTPESWNAYSTKNRDDCEEEIRASIQLRSLIESDITNTANDLEAQRIACEYAFRNRIHEFEQTKSELEWQKTRTEEELREIEAEIRNVEHAITSKAGPQKVCFSRYELRAELPGIEHCKDEPAYGLHNELRELEKSLAALNIRLEEAHNNRDRLCRTLATITHDLDLKLNSLRLDRQCLEVRKKLTVPLYRTPGIEPIMDTLTRTFA</sequence>
<proteinExistence type="inferred from homology"/>
<protein>
    <recommendedName>
        <fullName evidence="7">Tektin</fullName>
    </recommendedName>
</protein>
<dbReference type="InterPro" id="IPR011043">
    <property type="entry name" value="Gal_Oxase/kelch_b-propeller"/>
</dbReference>
<dbReference type="InterPro" id="IPR015915">
    <property type="entry name" value="Kelch-typ_b-propeller"/>
</dbReference>
<accession>E4WQE0</accession>
<keyword evidence="4" id="KW-0175">Coiled coil</keyword>
<evidence type="ECO:0008006" key="7">
    <source>
        <dbReference type="Google" id="ProtNLM"/>
    </source>
</evidence>
<dbReference type="SUPFAM" id="SSF50965">
    <property type="entry name" value="Galactose oxidase, central domain"/>
    <property type="match status" value="1"/>
</dbReference>
<dbReference type="GO" id="GO:0060294">
    <property type="term" value="P:cilium movement involved in cell motility"/>
    <property type="evidence" value="ECO:0007669"/>
    <property type="project" value="InterPro"/>
</dbReference>
<dbReference type="GO" id="GO:0015630">
    <property type="term" value="C:microtubule cytoskeleton"/>
    <property type="evidence" value="ECO:0007669"/>
    <property type="project" value="TreeGrafter"/>
</dbReference>
<dbReference type="InterPro" id="IPR048256">
    <property type="entry name" value="Tektin-like"/>
</dbReference>
<dbReference type="AlphaFoldDB" id="E4WQE0"/>
<evidence type="ECO:0000256" key="2">
    <source>
        <dbReference type="ARBA" id="ARBA00007209"/>
    </source>
</evidence>
<keyword evidence="6" id="KW-1185">Reference proteome</keyword>
<dbReference type="GO" id="GO:0005737">
    <property type="term" value="C:cytoplasm"/>
    <property type="evidence" value="ECO:0007669"/>
    <property type="project" value="UniProtKB-SubCell"/>
</dbReference>
<evidence type="ECO:0000256" key="4">
    <source>
        <dbReference type="SAM" id="Coils"/>
    </source>
</evidence>
<feature type="coiled-coil region" evidence="4">
    <location>
        <begin position="280"/>
        <end position="321"/>
    </location>
</feature>
<dbReference type="GO" id="GO:0005634">
    <property type="term" value="C:nucleus"/>
    <property type="evidence" value="ECO:0007669"/>
    <property type="project" value="TreeGrafter"/>
</dbReference>
<evidence type="ECO:0000313" key="5">
    <source>
        <dbReference type="EMBL" id="CBY20881.1"/>
    </source>
</evidence>
<name>E4WQE0_OIKDI</name>
<dbReference type="PANTHER" id="PTHR19960">
    <property type="entry name" value="TEKTIN"/>
    <property type="match status" value="1"/>
</dbReference>
<feature type="coiled-coil region" evidence="4">
    <location>
        <begin position="814"/>
        <end position="841"/>
    </location>
</feature>
<reference evidence="5" key="1">
    <citation type="journal article" date="2010" name="Science">
        <title>Plasticity of animal genome architecture unmasked by rapid evolution of a pelagic tunicate.</title>
        <authorList>
            <person name="Denoeud F."/>
            <person name="Henriet S."/>
            <person name="Mungpakdee S."/>
            <person name="Aury J.M."/>
            <person name="Da Silva C."/>
            <person name="Brinkmann H."/>
            <person name="Mikhaleva J."/>
            <person name="Olsen L.C."/>
            <person name="Jubin C."/>
            <person name="Canestro C."/>
            <person name="Bouquet J.M."/>
            <person name="Danks G."/>
            <person name="Poulain J."/>
            <person name="Campsteijn C."/>
            <person name="Adamski M."/>
            <person name="Cross I."/>
            <person name="Yadetie F."/>
            <person name="Muffato M."/>
            <person name="Louis A."/>
            <person name="Butcher S."/>
            <person name="Tsagkogeorga G."/>
            <person name="Konrad A."/>
            <person name="Singh S."/>
            <person name="Jensen M.F."/>
            <person name="Cong E.H."/>
            <person name="Eikeseth-Otteraa H."/>
            <person name="Noel B."/>
            <person name="Anthouard V."/>
            <person name="Porcel B.M."/>
            <person name="Kachouri-Lafond R."/>
            <person name="Nishino A."/>
            <person name="Ugolini M."/>
            <person name="Chourrout P."/>
            <person name="Nishida H."/>
            <person name="Aasland R."/>
            <person name="Huzurbazar S."/>
            <person name="Westhof E."/>
            <person name="Delsuc F."/>
            <person name="Lehrach H."/>
            <person name="Reinhardt R."/>
            <person name="Weissenbach J."/>
            <person name="Roy S.W."/>
            <person name="Artiguenave F."/>
            <person name="Postlethwait J.H."/>
            <person name="Manak J.R."/>
            <person name="Thompson E.M."/>
            <person name="Jaillon O."/>
            <person name="Du Pasquier L."/>
            <person name="Boudinot P."/>
            <person name="Liberles D.A."/>
            <person name="Volff J.N."/>
            <person name="Philippe H."/>
            <person name="Lenhard B."/>
            <person name="Roest Crollius H."/>
            <person name="Wincker P."/>
            <person name="Chourrout D."/>
        </authorList>
    </citation>
    <scope>NUCLEOTIDE SEQUENCE [LARGE SCALE GENOMIC DNA]</scope>
</reference>
<evidence type="ECO:0000256" key="1">
    <source>
        <dbReference type="ARBA" id="ARBA00004496"/>
    </source>
</evidence>
<dbReference type="EMBL" id="FN653015">
    <property type="protein sequence ID" value="CBY20881.1"/>
    <property type="molecule type" value="Genomic_DNA"/>
</dbReference>
<dbReference type="OrthoDB" id="440745at2759"/>
<evidence type="ECO:0000313" key="6">
    <source>
        <dbReference type="Proteomes" id="UP000001307"/>
    </source>
</evidence>
<dbReference type="InParanoid" id="E4WQE0"/>
<evidence type="ECO:0000256" key="3">
    <source>
        <dbReference type="ARBA" id="ARBA00022490"/>
    </source>
</evidence>
<dbReference type="PRINTS" id="PR00511">
    <property type="entry name" value="TEKTIN"/>
</dbReference>
<dbReference type="Proteomes" id="UP000001307">
    <property type="component" value="Unassembled WGS sequence"/>
</dbReference>
<dbReference type="GO" id="GO:0005929">
    <property type="term" value="C:cilium"/>
    <property type="evidence" value="ECO:0007669"/>
    <property type="project" value="UniProtKB-ARBA"/>
</dbReference>
<organism evidence="5">
    <name type="scientific">Oikopleura dioica</name>
    <name type="common">Tunicate</name>
    <dbReference type="NCBI Taxonomy" id="34765"/>
    <lineage>
        <taxon>Eukaryota</taxon>
        <taxon>Metazoa</taxon>
        <taxon>Chordata</taxon>
        <taxon>Tunicata</taxon>
        <taxon>Appendicularia</taxon>
        <taxon>Copelata</taxon>
        <taxon>Oikopleuridae</taxon>
        <taxon>Oikopleura</taxon>
    </lineage>
</organism>
<dbReference type="Gene3D" id="2.120.10.80">
    <property type="entry name" value="Kelch-type beta propeller"/>
    <property type="match status" value="1"/>
</dbReference>
<comment type="subcellular location">
    <subcellularLocation>
        <location evidence="1">Cytoplasm</location>
    </subcellularLocation>
</comment>
<feature type="coiled-coil region" evidence="4">
    <location>
        <begin position="741"/>
        <end position="775"/>
    </location>
</feature>
<gene>
    <name evidence="5" type="ORF">GSOID_T00000889001</name>
</gene>